<dbReference type="PANTHER" id="PTHR10925">
    <property type="entry name" value="N-ACETYLTRANSFERASE 10"/>
    <property type="match status" value="1"/>
</dbReference>
<evidence type="ECO:0000256" key="2">
    <source>
        <dbReference type="ARBA" id="ARBA00022617"/>
    </source>
</evidence>
<evidence type="ECO:0000313" key="11">
    <source>
        <dbReference type="EMBL" id="OLP79557.1"/>
    </source>
</evidence>
<dbReference type="Gene3D" id="3.40.50.11040">
    <property type="match status" value="1"/>
</dbReference>
<name>A0A1Q9C9M1_SYMMI</name>
<evidence type="ECO:0000256" key="8">
    <source>
        <dbReference type="ARBA" id="ARBA00023315"/>
    </source>
</evidence>
<keyword evidence="4" id="KW-0479">Metal-binding</keyword>
<dbReference type="InterPro" id="IPR036400">
    <property type="entry name" value="Cyt_B5-like_heme/steroid_sf"/>
</dbReference>
<dbReference type="InterPro" id="IPR001199">
    <property type="entry name" value="Cyt_B5-like_heme/steroid-bd"/>
</dbReference>
<dbReference type="GO" id="GO:1904812">
    <property type="term" value="P:rRNA acetylation involved in maturation of SSU-rRNA"/>
    <property type="evidence" value="ECO:0007669"/>
    <property type="project" value="TreeGrafter"/>
</dbReference>
<dbReference type="GO" id="GO:0020037">
    <property type="term" value="F:heme binding"/>
    <property type="evidence" value="ECO:0007669"/>
    <property type="project" value="InterPro"/>
</dbReference>
<proteinExistence type="predicted"/>
<evidence type="ECO:0000256" key="6">
    <source>
        <dbReference type="ARBA" id="ARBA00022840"/>
    </source>
</evidence>
<dbReference type="Pfam" id="PF08351">
    <property type="entry name" value="TmcA_N"/>
    <property type="match status" value="1"/>
</dbReference>
<dbReference type="EMBL" id="LSRX01001469">
    <property type="protein sequence ID" value="OLP79557.1"/>
    <property type="molecule type" value="Genomic_DNA"/>
</dbReference>
<dbReference type="GO" id="GO:0000049">
    <property type="term" value="F:tRNA binding"/>
    <property type="evidence" value="ECO:0007669"/>
    <property type="project" value="TreeGrafter"/>
</dbReference>
<dbReference type="InterPro" id="IPR027417">
    <property type="entry name" value="P-loop_NTPase"/>
</dbReference>
<feature type="domain" description="Cytochrome b5 heme-binding" evidence="10">
    <location>
        <begin position="784"/>
        <end position="830"/>
    </location>
</feature>
<reference evidence="11 12" key="1">
    <citation type="submission" date="2016-02" db="EMBL/GenBank/DDBJ databases">
        <title>Genome analysis of coral dinoflagellate symbionts highlights evolutionary adaptations to a symbiotic lifestyle.</title>
        <authorList>
            <person name="Aranda M."/>
            <person name="Li Y."/>
            <person name="Liew Y.J."/>
            <person name="Baumgarten S."/>
            <person name="Simakov O."/>
            <person name="Wilson M."/>
            <person name="Piel J."/>
            <person name="Ashoor H."/>
            <person name="Bougouffa S."/>
            <person name="Bajic V.B."/>
            <person name="Ryu T."/>
            <person name="Ravasi T."/>
            <person name="Bayer T."/>
            <person name="Micklem G."/>
            <person name="Kim H."/>
            <person name="Bhak J."/>
            <person name="Lajeunesse T.C."/>
            <person name="Voolstra C.R."/>
        </authorList>
    </citation>
    <scope>NUCLEOTIDE SEQUENCE [LARGE SCALE GENOMIC DNA]</scope>
    <source>
        <strain evidence="11 12">CCMP2467</strain>
    </source>
</reference>
<organism evidence="11 12">
    <name type="scientific">Symbiodinium microadriaticum</name>
    <name type="common">Dinoflagellate</name>
    <name type="synonym">Zooxanthella microadriatica</name>
    <dbReference type="NCBI Taxonomy" id="2951"/>
    <lineage>
        <taxon>Eukaryota</taxon>
        <taxon>Sar</taxon>
        <taxon>Alveolata</taxon>
        <taxon>Dinophyceae</taxon>
        <taxon>Suessiales</taxon>
        <taxon>Symbiodiniaceae</taxon>
        <taxon>Symbiodinium</taxon>
    </lineage>
</organism>
<dbReference type="Proteomes" id="UP000186817">
    <property type="component" value="Unassembled WGS sequence"/>
</dbReference>
<dbReference type="InterPro" id="IPR013562">
    <property type="entry name" value="TmcA/NAT10_N"/>
</dbReference>
<comment type="caution">
    <text evidence="11">The sequence shown here is derived from an EMBL/GenBank/DDBJ whole genome shotgun (WGS) entry which is preliminary data.</text>
</comment>
<dbReference type="GO" id="GO:0005634">
    <property type="term" value="C:nucleus"/>
    <property type="evidence" value="ECO:0007669"/>
    <property type="project" value="UniProtKB-SubCell"/>
</dbReference>
<dbReference type="InterPro" id="IPR032672">
    <property type="entry name" value="TmcA/NAT10/Kre33"/>
</dbReference>
<dbReference type="Gene3D" id="3.40.50.300">
    <property type="entry name" value="P-loop containing nucleotide triphosphate hydrolases"/>
    <property type="match status" value="1"/>
</dbReference>
<evidence type="ECO:0000256" key="5">
    <source>
        <dbReference type="ARBA" id="ARBA00022741"/>
    </source>
</evidence>
<dbReference type="PROSITE" id="PS50255">
    <property type="entry name" value="CYTOCHROME_B5_2"/>
    <property type="match status" value="1"/>
</dbReference>
<evidence type="ECO:0000313" key="12">
    <source>
        <dbReference type="Proteomes" id="UP000186817"/>
    </source>
</evidence>
<accession>A0A1Q9C9M1</accession>
<keyword evidence="12" id="KW-1185">Reference proteome</keyword>
<dbReference type="InterPro" id="IPR007807">
    <property type="entry name" value="TcmA/NAT10_helicase"/>
</dbReference>
<feature type="region of interest" description="Disordered" evidence="9">
    <location>
        <begin position="1"/>
        <end position="24"/>
    </location>
</feature>
<dbReference type="PANTHER" id="PTHR10925:SF5">
    <property type="entry name" value="RNA CYTIDINE ACETYLTRANSFERASE"/>
    <property type="match status" value="1"/>
</dbReference>
<keyword evidence="3 11" id="KW-0808">Transferase</keyword>
<evidence type="ECO:0000256" key="3">
    <source>
        <dbReference type="ARBA" id="ARBA00022679"/>
    </source>
</evidence>
<dbReference type="SUPFAM" id="SSF52540">
    <property type="entry name" value="P-loop containing nucleoside triphosphate hydrolases"/>
    <property type="match status" value="1"/>
</dbReference>
<dbReference type="GO" id="GO:1990883">
    <property type="term" value="F:18S rRNA cytidine N-acetyltransferase activity"/>
    <property type="evidence" value="ECO:0007669"/>
    <property type="project" value="TreeGrafter"/>
</dbReference>
<gene>
    <name evidence="11" type="primary">tmcA</name>
    <name evidence="11" type="ORF">AK812_SmicGene40141</name>
</gene>
<keyword evidence="8" id="KW-0012">Acyltransferase</keyword>
<dbReference type="Pfam" id="PF05127">
    <property type="entry name" value="NAT10_TcmA_helicase"/>
    <property type="match status" value="1"/>
</dbReference>
<dbReference type="GO" id="GO:0005524">
    <property type="term" value="F:ATP binding"/>
    <property type="evidence" value="ECO:0007669"/>
    <property type="project" value="UniProtKB-KW"/>
</dbReference>
<evidence type="ECO:0000256" key="7">
    <source>
        <dbReference type="ARBA" id="ARBA00023004"/>
    </source>
</evidence>
<evidence type="ECO:0000259" key="10">
    <source>
        <dbReference type="PROSITE" id="PS50255"/>
    </source>
</evidence>
<protein>
    <submittedName>
        <fullName evidence="11">tRNA(Met) cytidine acetyltransferase TmcA</fullName>
    </submittedName>
</protein>
<keyword evidence="7" id="KW-0408">Iron</keyword>
<evidence type="ECO:0000256" key="4">
    <source>
        <dbReference type="ARBA" id="ARBA00022723"/>
    </source>
</evidence>
<dbReference type="GO" id="GO:0046872">
    <property type="term" value="F:metal ion binding"/>
    <property type="evidence" value="ECO:0007669"/>
    <property type="project" value="UniProtKB-KW"/>
</dbReference>
<keyword evidence="2" id="KW-0349">Heme</keyword>
<sequence length="1442" mass="157446">MGGSGSKVTWKHNVPSPADPSLKSVMSEPLDEVKFSDEAFWKHLGALKREPLPVPLFAKALGVHVAKHEVTDRDDGTFLVTTTIGGYYGGEVDVNFVHSYDPDTNTWMQKCDRDPGLQKVSNAVGFRLHESPRTIEMWAVNEPARNSGVEVVAGLKGSVGAAIYSLSEKEVDVDAKADQPSKDGSGKLVAQSGPLDEYIKSPAQFLETAFQAVKEGKGVPGIVEFAVIEENSSGVKTKEVIDTDGNGTLKVNYMHHVFDIGSGTAASTTYKDETYTTALSAWHTKVHSGPLIIEMFNESFPVRHAGEDVVRNLAPQAGRNACWRWVLRNPSCRSMWSRSLLRQWRRRRQVAKAAPSDSPDRLTLEFRKAGAVFRPRFPSSFLDGIDVMLPVVIRVKPVLALLAASSAQLKSWRFASLASHAKGSGRRRFGRIQALPGAEAAEVVELRAAVPPRKLVVISGSPEWTERTGREVLRIMEAEALSSCGCKLKALVAQDFRADKPPPISEWMGQEIDAALLSVQRLNFLDTFGAVCGALRGGGVLVLCTPELEDWKASSAGGQWCREIEALSRKSDSPSFTCFLSQRTSEAEAFSLNLDSVMPVWRRSDQPDIVATADQQRVVEAVMQTSSASPLLISGRRGRGKSAALGLAATVLLRRGCEKILVTSPSRESTKQLFDSAERAARAVPTDLRVARRGPGCLEVGQVGSLRFVAIGELLGSKGQDLLRSCQYLFVDEAAGIPVAEAKRLLMRTRRVVMATTLDGYEGSGQGFLLRALPALRETKRDLRHLQLTDDAWMVLFGEVLDVTKFLPIHPGGDLVPIQVYVGLDCEDAIDMRPADSGFVVGAWRLDFLAVQSPYGSRSSQFFLPTGLGILSPRTAAAAPAQQEEEDDRGLQFTPQFEEELQATNGVFTLESLQRWNGVQWHGWPVQVSPSENFVPTFGYGKLWAGKVSLKAEDANRFDWKVQEIGCGCTSEGNGERRRVVGGGSHMSRRSYNWQVTHWATDAAEEALAMLTVATATDGPEELADTPPGGITKDLPHLRNLLDEAATGAGVLVGIYPHRGAAEEVHPADVLGLQHWRRRAKFAGERQPPDAGHVCNAQKCLRRLLPFVVGDMKQLGDRALRHLNTWMRAHWEEGVQLVSSDEDDCTAQPGDTQLPEPLGAHAEQAPVLEQTGAAHEGAQEPKAGCNVASVSVLHISTTDLPYVQGGGGQELEDMHFKSLAGWYGHFTNKYRQVGILEELKDWDFAAVKAEAKAEPPKFSMLHYCCPLEHLSNKLLMLNEPRPGLRPFAVLVHCSFDLSQAADILVQTGSSFLKGSFSGSAQHGTRVPSKEATKSEQKHWWIAGFVAFAETLVENCGSLVRAFNFFDYNHTGKVTRTQWDAGISSLHIDVQAERFFEGGGEIGAGANPARQAKAAADDVARLTLLLTAAKSLQEPRSQFQQQS</sequence>
<dbReference type="SUPFAM" id="SSF55856">
    <property type="entry name" value="Cytochrome b5-like heme/steroid binding domain"/>
    <property type="match status" value="1"/>
</dbReference>
<comment type="subcellular location">
    <subcellularLocation>
        <location evidence="1">Nucleus</location>
    </subcellularLocation>
</comment>
<keyword evidence="5" id="KW-0547">Nucleotide-binding</keyword>
<dbReference type="InterPro" id="IPR018506">
    <property type="entry name" value="Cyt_B5_heme-BS"/>
</dbReference>
<dbReference type="OrthoDB" id="408466at2759"/>
<evidence type="ECO:0000256" key="9">
    <source>
        <dbReference type="SAM" id="MobiDB-lite"/>
    </source>
</evidence>
<evidence type="ECO:0000256" key="1">
    <source>
        <dbReference type="ARBA" id="ARBA00004123"/>
    </source>
</evidence>
<keyword evidence="6" id="KW-0067">ATP-binding</keyword>
<dbReference type="PROSITE" id="PS00191">
    <property type="entry name" value="CYTOCHROME_B5_1"/>
    <property type="match status" value="1"/>
</dbReference>